<dbReference type="Pfam" id="PF00877">
    <property type="entry name" value="NLPC_P60"/>
    <property type="match status" value="1"/>
</dbReference>
<evidence type="ECO:0000256" key="4">
    <source>
        <dbReference type="ARBA" id="ARBA00022807"/>
    </source>
</evidence>
<evidence type="ECO:0000256" key="5">
    <source>
        <dbReference type="SAM" id="SignalP"/>
    </source>
</evidence>
<evidence type="ECO:0000256" key="3">
    <source>
        <dbReference type="ARBA" id="ARBA00022801"/>
    </source>
</evidence>
<evidence type="ECO:0000313" key="9">
    <source>
        <dbReference type="Proteomes" id="UP001221366"/>
    </source>
</evidence>
<dbReference type="Pfam" id="PF08239">
    <property type="entry name" value="SH3_3"/>
    <property type="match status" value="1"/>
</dbReference>
<name>A0ABT5XZ49_9FLAO</name>
<dbReference type="PROSITE" id="PS51257">
    <property type="entry name" value="PROKAR_LIPOPROTEIN"/>
    <property type="match status" value="1"/>
</dbReference>
<keyword evidence="4" id="KW-0788">Thiol protease</keyword>
<dbReference type="SUPFAM" id="SSF54001">
    <property type="entry name" value="Cysteine proteinases"/>
    <property type="match status" value="1"/>
</dbReference>
<dbReference type="InterPro" id="IPR003646">
    <property type="entry name" value="SH3-like_bac-type"/>
</dbReference>
<dbReference type="Gene3D" id="3.90.1720.10">
    <property type="entry name" value="endopeptidase domain like (from Nostoc punctiforme)"/>
    <property type="match status" value="1"/>
</dbReference>
<evidence type="ECO:0000259" key="7">
    <source>
        <dbReference type="PROSITE" id="PS51935"/>
    </source>
</evidence>
<dbReference type="InterPro" id="IPR000064">
    <property type="entry name" value="NLP_P60_dom"/>
</dbReference>
<feature type="chain" id="PRO_5045328776" evidence="5">
    <location>
        <begin position="26"/>
        <end position="401"/>
    </location>
</feature>
<protein>
    <submittedName>
        <fullName evidence="8">SH3 domain-containing C40 family peptidase</fullName>
    </submittedName>
</protein>
<comment type="caution">
    <text evidence="8">The sequence shown here is derived from an EMBL/GenBank/DDBJ whole genome shotgun (WGS) entry which is preliminary data.</text>
</comment>
<dbReference type="PANTHER" id="PTHR47053">
    <property type="entry name" value="MUREIN DD-ENDOPEPTIDASE MEPH-RELATED"/>
    <property type="match status" value="1"/>
</dbReference>
<proteinExistence type="inferred from homology"/>
<comment type="similarity">
    <text evidence="1">Belongs to the peptidase C40 family.</text>
</comment>
<evidence type="ECO:0000313" key="8">
    <source>
        <dbReference type="EMBL" id="MDF0716368.1"/>
    </source>
</evidence>
<dbReference type="Gene3D" id="2.30.30.40">
    <property type="entry name" value="SH3 Domains"/>
    <property type="match status" value="2"/>
</dbReference>
<keyword evidence="3" id="KW-0378">Hydrolase</keyword>
<dbReference type="RefSeq" id="WP_275615602.1">
    <property type="nucleotide sequence ID" value="NZ_JARFVB010000004.1"/>
</dbReference>
<keyword evidence="9" id="KW-1185">Reference proteome</keyword>
<dbReference type="InterPro" id="IPR038765">
    <property type="entry name" value="Papain-like_cys_pep_sf"/>
</dbReference>
<feature type="signal peptide" evidence="5">
    <location>
        <begin position="1"/>
        <end position="25"/>
    </location>
</feature>
<reference evidence="8 9" key="1">
    <citation type="submission" date="2023-03" db="EMBL/GenBank/DDBJ databases">
        <title>Muricauda XX sp. nov. and Muricauda XXX sp. nov., two novel species isolated from Okinawa Trough.</title>
        <authorList>
            <person name="Cao W."/>
            <person name="Deng X."/>
        </authorList>
    </citation>
    <scope>NUCLEOTIDE SEQUENCE [LARGE SCALE GENOMIC DNA]</scope>
    <source>
        <strain evidence="8 9">334s03</strain>
    </source>
</reference>
<evidence type="ECO:0000256" key="1">
    <source>
        <dbReference type="ARBA" id="ARBA00007074"/>
    </source>
</evidence>
<dbReference type="PANTHER" id="PTHR47053:SF1">
    <property type="entry name" value="MUREIN DD-ENDOPEPTIDASE MEPH-RELATED"/>
    <property type="match status" value="1"/>
</dbReference>
<feature type="domain" description="SH3b" evidence="6">
    <location>
        <begin position="108"/>
        <end position="171"/>
    </location>
</feature>
<organism evidence="8 9">
    <name type="scientific">Flagellimonas yonaguniensis</name>
    <dbReference type="NCBI Taxonomy" id="3031325"/>
    <lineage>
        <taxon>Bacteria</taxon>
        <taxon>Pseudomonadati</taxon>
        <taxon>Bacteroidota</taxon>
        <taxon>Flavobacteriia</taxon>
        <taxon>Flavobacteriales</taxon>
        <taxon>Flavobacteriaceae</taxon>
        <taxon>Flagellimonas</taxon>
    </lineage>
</organism>
<evidence type="ECO:0000259" key="6">
    <source>
        <dbReference type="PROSITE" id="PS51781"/>
    </source>
</evidence>
<sequence>MKLSFFRKSRLHFFVLLAIAFSACKTEKDTEAPNKVDDIIASIKETFAPDKRVALFDIESKEDASGYIVTGKTNLPKALSALQEELESQQITYTDSIEVLPEAELEGKIYGIIKLSVANLRSDPSHSAEMVTQGTMGMPINVYQKERSWYQIQTPDHYLGWVDSGGIALMTKDEFEAWQASEKLIYTKTYGHSFLDADESSQVVSDLVAGNILSLISDEGTFYEVTYPDGKSAFVPKAEATPYLDWKSTLAFTKESLVETSKTMLGVPYMWGGTSTKGVDCSGFTKTVYFMNGMIIPRDASQQIHEGTLIDDSKEFDKLVPGDLLFFGRKATETSPERVIHVGMWIGNNEFIHSAGNVHISSMDKNAENFDEYNYNRYLRTKRILNETDEGLIYLTKNEVF</sequence>
<feature type="domain" description="NlpC/P60" evidence="7">
    <location>
        <begin position="251"/>
        <end position="385"/>
    </location>
</feature>
<evidence type="ECO:0000256" key="2">
    <source>
        <dbReference type="ARBA" id="ARBA00022670"/>
    </source>
</evidence>
<keyword evidence="5" id="KW-0732">Signal</keyword>
<gene>
    <name evidence="8" type="ORF">PY092_09430</name>
</gene>
<accession>A0ABT5XZ49</accession>
<dbReference type="Proteomes" id="UP001221366">
    <property type="component" value="Unassembled WGS sequence"/>
</dbReference>
<dbReference type="InterPro" id="IPR051202">
    <property type="entry name" value="Peptidase_C40"/>
</dbReference>
<dbReference type="PROSITE" id="PS51935">
    <property type="entry name" value="NLPC_P60"/>
    <property type="match status" value="1"/>
</dbReference>
<dbReference type="PROSITE" id="PS51781">
    <property type="entry name" value="SH3B"/>
    <property type="match status" value="1"/>
</dbReference>
<dbReference type="EMBL" id="JARFVB010000004">
    <property type="protein sequence ID" value="MDF0716368.1"/>
    <property type="molecule type" value="Genomic_DNA"/>
</dbReference>
<keyword evidence="2" id="KW-0645">Protease</keyword>